<evidence type="ECO:0000256" key="3">
    <source>
        <dbReference type="ARBA" id="ARBA00012438"/>
    </source>
</evidence>
<proteinExistence type="predicted"/>
<evidence type="ECO:0000256" key="6">
    <source>
        <dbReference type="ARBA" id="ARBA00022777"/>
    </source>
</evidence>
<feature type="domain" description="Histidine kinase" evidence="10">
    <location>
        <begin position="25"/>
        <end position="240"/>
    </location>
</feature>
<evidence type="ECO:0000256" key="4">
    <source>
        <dbReference type="ARBA" id="ARBA00022679"/>
    </source>
</evidence>
<evidence type="ECO:0000256" key="9">
    <source>
        <dbReference type="ARBA" id="ARBA00039401"/>
    </source>
</evidence>
<gene>
    <name evidence="11" type="ORF">GCM10010170_073850</name>
</gene>
<dbReference type="InterPro" id="IPR036890">
    <property type="entry name" value="HATPase_C_sf"/>
</dbReference>
<dbReference type="Gene3D" id="1.10.287.130">
    <property type="match status" value="1"/>
</dbReference>
<keyword evidence="4" id="KW-0808">Transferase</keyword>
<dbReference type="InterPro" id="IPR050351">
    <property type="entry name" value="BphY/WalK/GraS-like"/>
</dbReference>
<keyword evidence="12" id="KW-1185">Reference proteome</keyword>
<dbReference type="SUPFAM" id="SSF47384">
    <property type="entry name" value="Homodimeric domain of signal transducing histidine kinase"/>
    <property type="match status" value="1"/>
</dbReference>
<evidence type="ECO:0000259" key="10">
    <source>
        <dbReference type="PROSITE" id="PS50109"/>
    </source>
</evidence>
<evidence type="ECO:0000256" key="5">
    <source>
        <dbReference type="ARBA" id="ARBA00022741"/>
    </source>
</evidence>
<dbReference type="Pfam" id="PF00512">
    <property type="entry name" value="HisKA"/>
    <property type="match status" value="1"/>
</dbReference>
<organism evidence="11 12">
    <name type="scientific">Dactylosporangium salmoneum</name>
    <dbReference type="NCBI Taxonomy" id="53361"/>
    <lineage>
        <taxon>Bacteria</taxon>
        <taxon>Bacillati</taxon>
        <taxon>Actinomycetota</taxon>
        <taxon>Actinomycetes</taxon>
        <taxon>Micromonosporales</taxon>
        <taxon>Micromonosporaceae</taxon>
        <taxon>Dactylosporangium</taxon>
    </lineage>
</organism>
<keyword evidence="7" id="KW-0067">ATP-binding</keyword>
<evidence type="ECO:0000256" key="8">
    <source>
        <dbReference type="ARBA" id="ARBA00023012"/>
    </source>
</evidence>
<dbReference type="EC" id="2.7.13.3" evidence="3"/>
<comment type="subcellular location">
    <subcellularLocation>
        <location evidence="2">Cell membrane</location>
    </subcellularLocation>
</comment>
<dbReference type="Pfam" id="PF02518">
    <property type="entry name" value="HATPase_c"/>
    <property type="match status" value="1"/>
</dbReference>
<accession>A0ABN3H7X9</accession>
<evidence type="ECO:0000256" key="7">
    <source>
        <dbReference type="ARBA" id="ARBA00022840"/>
    </source>
</evidence>
<evidence type="ECO:0000313" key="12">
    <source>
        <dbReference type="Proteomes" id="UP001501444"/>
    </source>
</evidence>
<evidence type="ECO:0000256" key="2">
    <source>
        <dbReference type="ARBA" id="ARBA00004236"/>
    </source>
</evidence>
<dbReference type="InterPro" id="IPR036097">
    <property type="entry name" value="HisK_dim/P_sf"/>
</dbReference>
<dbReference type="PANTHER" id="PTHR42878:SF7">
    <property type="entry name" value="SENSOR HISTIDINE KINASE GLRK"/>
    <property type="match status" value="1"/>
</dbReference>
<dbReference type="Proteomes" id="UP001501444">
    <property type="component" value="Unassembled WGS sequence"/>
</dbReference>
<dbReference type="CDD" id="cd00082">
    <property type="entry name" value="HisKA"/>
    <property type="match status" value="1"/>
</dbReference>
<dbReference type="SMART" id="SM00387">
    <property type="entry name" value="HATPase_c"/>
    <property type="match status" value="1"/>
</dbReference>
<dbReference type="EMBL" id="BAAARV010000072">
    <property type="protein sequence ID" value="GAA2371890.1"/>
    <property type="molecule type" value="Genomic_DNA"/>
</dbReference>
<dbReference type="PANTHER" id="PTHR42878">
    <property type="entry name" value="TWO-COMPONENT HISTIDINE KINASE"/>
    <property type="match status" value="1"/>
</dbReference>
<keyword evidence="8" id="KW-0902">Two-component regulatory system</keyword>
<dbReference type="PROSITE" id="PS50109">
    <property type="entry name" value="HIS_KIN"/>
    <property type="match status" value="1"/>
</dbReference>
<evidence type="ECO:0000313" key="11">
    <source>
        <dbReference type="EMBL" id="GAA2371890.1"/>
    </source>
</evidence>
<protein>
    <recommendedName>
        <fullName evidence="9">Sensor-like histidine kinase SenX3</fullName>
        <ecNumber evidence="3">2.7.13.3</ecNumber>
    </recommendedName>
</protein>
<evidence type="ECO:0000256" key="1">
    <source>
        <dbReference type="ARBA" id="ARBA00000085"/>
    </source>
</evidence>
<name>A0ABN3H7X9_9ACTN</name>
<dbReference type="InterPro" id="IPR003661">
    <property type="entry name" value="HisK_dim/P_dom"/>
</dbReference>
<keyword evidence="6" id="KW-0418">Kinase</keyword>
<sequence>MSAGLPAAPGPPPGKGQLRAEFMRIASHELRTPLTSLRGYSEMLVSGRAGQLSEQQLRMVTMIDLCAGRVYGIVEDLIVLAGLDEGSFGLAVEPTRLAPLAVRVAGELATQARAAGVTIDVAVPDAAALDADPRHLQRALANLLSAAIAFAPRQGTVRLAAEPDPGGSVRLALLCPPGGTPADEQRALYERCFGPGPAELEGVGLALAVVAAVVRHHGGSLAVSANDAEVTVTVTLPPAPPPDPSHIVLRRRSPVRT</sequence>
<reference evidence="11 12" key="1">
    <citation type="journal article" date="2019" name="Int. J. Syst. Evol. Microbiol.">
        <title>The Global Catalogue of Microorganisms (GCM) 10K type strain sequencing project: providing services to taxonomists for standard genome sequencing and annotation.</title>
        <authorList>
            <consortium name="The Broad Institute Genomics Platform"/>
            <consortium name="The Broad Institute Genome Sequencing Center for Infectious Disease"/>
            <person name="Wu L."/>
            <person name="Ma J."/>
        </authorList>
    </citation>
    <scope>NUCLEOTIDE SEQUENCE [LARGE SCALE GENOMIC DNA]</scope>
    <source>
        <strain evidence="11 12">JCM 3272</strain>
    </source>
</reference>
<dbReference type="InterPro" id="IPR005467">
    <property type="entry name" value="His_kinase_dom"/>
</dbReference>
<dbReference type="SUPFAM" id="SSF55874">
    <property type="entry name" value="ATPase domain of HSP90 chaperone/DNA topoisomerase II/histidine kinase"/>
    <property type="match status" value="1"/>
</dbReference>
<comment type="caution">
    <text evidence="11">The sequence shown here is derived from an EMBL/GenBank/DDBJ whole genome shotgun (WGS) entry which is preliminary data.</text>
</comment>
<dbReference type="SMART" id="SM00388">
    <property type="entry name" value="HisKA"/>
    <property type="match status" value="1"/>
</dbReference>
<dbReference type="Gene3D" id="3.30.565.10">
    <property type="entry name" value="Histidine kinase-like ATPase, C-terminal domain"/>
    <property type="match status" value="1"/>
</dbReference>
<keyword evidence="5" id="KW-0547">Nucleotide-binding</keyword>
<comment type="catalytic activity">
    <reaction evidence="1">
        <text>ATP + protein L-histidine = ADP + protein N-phospho-L-histidine.</text>
        <dbReference type="EC" id="2.7.13.3"/>
    </reaction>
</comment>
<dbReference type="InterPro" id="IPR003594">
    <property type="entry name" value="HATPase_dom"/>
</dbReference>
<dbReference type="RefSeq" id="WP_344617252.1">
    <property type="nucleotide sequence ID" value="NZ_BAAARV010000072.1"/>
</dbReference>